<evidence type="ECO:0000313" key="2">
    <source>
        <dbReference type="EMBL" id="KAF2151445.1"/>
    </source>
</evidence>
<dbReference type="AlphaFoldDB" id="A0A9P4IZP2"/>
<accession>A0A9P4IZP2</accession>
<evidence type="ECO:0000256" key="1">
    <source>
        <dbReference type="SAM" id="MobiDB-lite"/>
    </source>
</evidence>
<name>A0A9P4IZP2_9PEZI</name>
<feature type="region of interest" description="Disordered" evidence="1">
    <location>
        <begin position="1"/>
        <end position="22"/>
    </location>
</feature>
<evidence type="ECO:0008006" key="4">
    <source>
        <dbReference type="Google" id="ProtNLM"/>
    </source>
</evidence>
<evidence type="ECO:0000313" key="3">
    <source>
        <dbReference type="Proteomes" id="UP000799439"/>
    </source>
</evidence>
<dbReference type="EMBL" id="ML996088">
    <property type="protein sequence ID" value="KAF2151445.1"/>
    <property type="molecule type" value="Genomic_DNA"/>
</dbReference>
<comment type="caution">
    <text evidence="2">The sequence shown here is derived from an EMBL/GenBank/DDBJ whole genome shotgun (WGS) entry which is preliminary data.</text>
</comment>
<proteinExistence type="predicted"/>
<gene>
    <name evidence="2" type="ORF">K461DRAFT_295500</name>
</gene>
<keyword evidence="3" id="KW-1185">Reference proteome</keyword>
<feature type="compositionally biased region" description="Low complexity" evidence="1">
    <location>
        <begin position="9"/>
        <end position="22"/>
    </location>
</feature>
<reference evidence="2" key="1">
    <citation type="journal article" date="2020" name="Stud. Mycol.">
        <title>101 Dothideomycetes genomes: a test case for predicting lifestyles and emergence of pathogens.</title>
        <authorList>
            <person name="Haridas S."/>
            <person name="Albert R."/>
            <person name="Binder M."/>
            <person name="Bloem J."/>
            <person name="Labutti K."/>
            <person name="Salamov A."/>
            <person name="Andreopoulos B."/>
            <person name="Baker S."/>
            <person name="Barry K."/>
            <person name="Bills G."/>
            <person name="Bluhm B."/>
            <person name="Cannon C."/>
            <person name="Castanera R."/>
            <person name="Culley D."/>
            <person name="Daum C."/>
            <person name="Ezra D."/>
            <person name="Gonzalez J."/>
            <person name="Henrissat B."/>
            <person name="Kuo A."/>
            <person name="Liang C."/>
            <person name="Lipzen A."/>
            <person name="Lutzoni F."/>
            <person name="Magnuson J."/>
            <person name="Mondo S."/>
            <person name="Nolan M."/>
            <person name="Ohm R."/>
            <person name="Pangilinan J."/>
            <person name="Park H.-J."/>
            <person name="Ramirez L."/>
            <person name="Alfaro M."/>
            <person name="Sun H."/>
            <person name="Tritt A."/>
            <person name="Yoshinaga Y."/>
            <person name="Zwiers L.-H."/>
            <person name="Turgeon B."/>
            <person name="Goodwin S."/>
            <person name="Spatafora J."/>
            <person name="Crous P."/>
            <person name="Grigoriev I."/>
        </authorList>
    </citation>
    <scope>NUCLEOTIDE SEQUENCE</scope>
    <source>
        <strain evidence="2">CBS 260.36</strain>
    </source>
</reference>
<protein>
    <recommendedName>
        <fullName evidence="4">Transcription factor domain-containing protein</fullName>
    </recommendedName>
</protein>
<dbReference type="OrthoDB" id="5423818at2759"/>
<sequence length="409" mass="45445">MTESAAPLDDASSWNTSSSDSSTIWPWPLTDDPLLPGAIFQDFVASIDSESQSVGAERRSISHSVSSDNSNSPFPLFAFHDQDTNQFTWSINYPVHSCTTLTKVTHWCFWSQSGVSLALTDRGPMADLGLCSPAHLRNFGPIANHNADIIIQSLRAIPTMMQRRETFPWFIHKCSHMGGPNEEASFEPLVTCMSIAHMFVLRTAETRPALWAAITTEIRGLCDKRFDLSMHESLAAVQVCMVYSIMCIIDQSAEGQKASSDLLTSFTNIYLAFKKKYIQPENISGVVKHSQTWEDWIFDESQRRLQHLWFLIGCAICVKAGVVCDPHETCRDLMLPGPRALWETSTQPSWEAELELSRPLQASGLVTLGDLIDAQTSSHLLFSGQKLDKWNSGIDTLGSLLNLVGPMLS</sequence>
<organism evidence="2 3">
    <name type="scientific">Myriangium duriaei CBS 260.36</name>
    <dbReference type="NCBI Taxonomy" id="1168546"/>
    <lineage>
        <taxon>Eukaryota</taxon>
        <taxon>Fungi</taxon>
        <taxon>Dikarya</taxon>
        <taxon>Ascomycota</taxon>
        <taxon>Pezizomycotina</taxon>
        <taxon>Dothideomycetes</taxon>
        <taxon>Dothideomycetidae</taxon>
        <taxon>Myriangiales</taxon>
        <taxon>Myriangiaceae</taxon>
        <taxon>Myriangium</taxon>
    </lineage>
</organism>
<dbReference type="Proteomes" id="UP000799439">
    <property type="component" value="Unassembled WGS sequence"/>
</dbReference>